<dbReference type="AlphaFoldDB" id="A0A2M4BKD0"/>
<dbReference type="EMBL" id="GGFJ01004292">
    <property type="protein sequence ID" value="MBW53433.1"/>
    <property type="molecule type" value="Transcribed_RNA"/>
</dbReference>
<sequence>MTMKMHRGTLLVVCLMVLLKCSTAEPRPDFGLDASVTGKSVVSNQSSVIASASSAINGTTANITLVSEHQLLRDVLTIVVKVADRFNTLGGAVSSTITRLAHDKSGNVTAAFGPALGAIAAVSNYTTNTLPGIVAELQPLIVKGLNDKFTDSFQHIGKALVLINGTLTTLLDKAQNAILQAGSAIVPAAIVADNLRPSLVLALGKQLLQLKGSIPVLQHTIDSSIENLLVADSFLPVLKGDIDHSIGSASELLDPLDEPLGAINLTISGRVLGKMGADLTNLSAEVLLLTNLTTVPSGTNLTSAVQQYNSSLNAFRLKTPSVPTLLEGVRTAVKAAFDTLDPLVNTKNGSLVTTLIRTLVANDRYSRYCFHKYKGFFSWMVAQYADESTFCIVEEVKRLQKYQRTLELILDTLVYDYEDVLAELTICNGIASSTNREACVALLNTYYKPLAEAFGGKLALLYRSIDKELRASGYRMTVCIRVKLFEFDFAQDLIDFEAAINACSVDGPTAFTDYYLLDETIPQ</sequence>
<keyword evidence="1" id="KW-0732">Signal</keyword>
<reference evidence="2" key="1">
    <citation type="submission" date="2018-01" db="EMBL/GenBank/DDBJ databases">
        <title>An insight into the sialome of Amazonian anophelines.</title>
        <authorList>
            <person name="Ribeiro J.M."/>
            <person name="Scarpassa V."/>
            <person name="Calvo E."/>
        </authorList>
    </citation>
    <scope>NUCLEOTIDE SEQUENCE</scope>
    <source>
        <tissue evidence="2">Salivary glands</tissue>
    </source>
</reference>
<evidence type="ECO:0000256" key="1">
    <source>
        <dbReference type="SAM" id="SignalP"/>
    </source>
</evidence>
<feature type="chain" id="PRO_5014999118" evidence="1">
    <location>
        <begin position="25"/>
        <end position="523"/>
    </location>
</feature>
<organism evidence="2">
    <name type="scientific">Anopheles marajoara</name>
    <dbReference type="NCBI Taxonomy" id="58244"/>
    <lineage>
        <taxon>Eukaryota</taxon>
        <taxon>Metazoa</taxon>
        <taxon>Ecdysozoa</taxon>
        <taxon>Arthropoda</taxon>
        <taxon>Hexapoda</taxon>
        <taxon>Insecta</taxon>
        <taxon>Pterygota</taxon>
        <taxon>Neoptera</taxon>
        <taxon>Endopterygota</taxon>
        <taxon>Diptera</taxon>
        <taxon>Nematocera</taxon>
        <taxon>Culicoidea</taxon>
        <taxon>Culicidae</taxon>
        <taxon>Anophelinae</taxon>
        <taxon>Anopheles</taxon>
    </lineage>
</organism>
<name>A0A2M4BKD0_9DIPT</name>
<accession>A0A2M4BKD0</accession>
<evidence type="ECO:0000313" key="2">
    <source>
        <dbReference type="EMBL" id="MBW53433.1"/>
    </source>
</evidence>
<protein>
    <submittedName>
        <fullName evidence="2">Putative secreted protein</fullName>
    </submittedName>
</protein>
<feature type="signal peptide" evidence="1">
    <location>
        <begin position="1"/>
        <end position="24"/>
    </location>
</feature>
<proteinExistence type="predicted"/>